<evidence type="ECO:0000256" key="1">
    <source>
        <dbReference type="SAM" id="MobiDB-lite"/>
    </source>
</evidence>
<gene>
    <name evidence="2" type="ORF">GCM10022214_08360</name>
</gene>
<name>A0ABP7V3F2_9ACTN</name>
<proteinExistence type="predicted"/>
<dbReference type="Proteomes" id="UP001500683">
    <property type="component" value="Unassembled WGS sequence"/>
</dbReference>
<feature type="region of interest" description="Disordered" evidence="1">
    <location>
        <begin position="159"/>
        <end position="184"/>
    </location>
</feature>
<protein>
    <recommendedName>
        <fullName evidence="4">Secreted protein</fullName>
    </recommendedName>
</protein>
<reference evidence="3" key="1">
    <citation type="journal article" date="2019" name="Int. J. Syst. Evol. Microbiol.">
        <title>The Global Catalogue of Microorganisms (GCM) 10K type strain sequencing project: providing services to taxonomists for standard genome sequencing and annotation.</title>
        <authorList>
            <consortium name="The Broad Institute Genomics Platform"/>
            <consortium name="The Broad Institute Genome Sequencing Center for Infectious Disease"/>
            <person name="Wu L."/>
            <person name="Ma J."/>
        </authorList>
    </citation>
    <scope>NUCLEOTIDE SEQUENCE [LARGE SCALE GENOMIC DNA]</scope>
    <source>
        <strain evidence="3">JCM 16702</strain>
    </source>
</reference>
<accession>A0ABP7V3F2</accession>
<evidence type="ECO:0000313" key="2">
    <source>
        <dbReference type="EMBL" id="GAA4058453.1"/>
    </source>
</evidence>
<organism evidence="2 3">
    <name type="scientific">Actinomadura miaoliensis</name>
    <dbReference type="NCBI Taxonomy" id="430685"/>
    <lineage>
        <taxon>Bacteria</taxon>
        <taxon>Bacillati</taxon>
        <taxon>Actinomycetota</taxon>
        <taxon>Actinomycetes</taxon>
        <taxon>Streptosporangiales</taxon>
        <taxon>Thermomonosporaceae</taxon>
        <taxon>Actinomadura</taxon>
    </lineage>
</organism>
<evidence type="ECO:0008006" key="4">
    <source>
        <dbReference type="Google" id="ProtNLM"/>
    </source>
</evidence>
<evidence type="ECO:0000313" key="3">
    <source>
        <dbReference type="Proteomes" id="UP001500683"/>
    </source>
</evidence>
<feature type="region of interest" description="Disordered" evidence="1">
    <location>
        <begin position="1"/>
        <end position="21"/>
    </location>
</feature>
<keyword evidence="3" id="KW-1185">Reference proteome</keyword>
<comment type="caution">
    <text evidence="2">The sequence shown here is derived from an EMBL/GenBank/DDBJ whole genome shotgun (WGS) entry which is preliminary data.</text>
</comment>
<sequence>MAGAGHATVQPRRAAPRQNRMRPSALIVTAMAALGGLAGCAPGGGEVACPAILVREGVALRVKAPLAGRAESATVTVCWDGRCRNSGDLELMPSTVAVPQDCPSGPPDGSCGASASPTGDAGAFFDLKGLPSEPVEVAVVLRDGDGGKLFDRKVTVTPKGLGGECPQPPHTAVVADGARLAPGT</sequence>
<dbReference type="EMBL" id="BAAAZG010000001">
    <property type="protein sequence ID" value="GAA4058453.1"/>
    <property type="molecule type" value="Genomic_DNA"/>
</dbReference>